<dbReference type="EMBL" id="RJUL01000001">
    <property type="protein sequence ID" value="ROQ30517.1"/>
    <property type="molecule type" value="Genomic_DNA"/>
</dbReference>
<dbReference type="Pfam" id="PF10987">
    <property type="entry name" value="DUF2806"/>
    <property type="match status" value="1"/>
</dbReference>
<name>A0A3N1PUS6_9GAMM</name>
<dbReference type="InterPro" id="IPR021254">
    <property type="entry name" value="DUF2806"/>
</dbReference>
<accession>A0A3N1PUS6</accession>
<dbReference type="STRING" id="584787.GCA_001247655_01797"/>
<gene>
    <name evidence="1" type="ORF">EDC28_101203</name>
</gene>
<proteinExistence type="predicted"/>
<organism evidence="1 2">
    <name type="scientific">Gallaecimonas pentaromativorans</name>
    <dbReference type="NCBI Taxonomy" id="584787"/>
    <lineage>
        <taxon>Bacteria</taxon>
        <taxon>Pseudomonadati</taxon>
        <taxon>Pseudomonadota</taxon>
        <taxon>Gammaproteobacteria</taxon>
        <taxon>Enterobacterales</taxon>
        <taxon>Gallaecimonadaceae</taxon>
        <taxon>Gallaecimonas</taxon>
    </lineage>
</organism>
<comment type="caution">
    <text evidence="1">The sequence shown here is derived from an EMBL/GenBank/DDBJ whole genome shotgun (WGS) entry which is preliminary data.</text>
</comment>
<dbReference type="Proteomes" id="UP000268033">
    <property type="component" value="Unassembled WGS sequence"/>
</dbReference>
<dbReference type="NCBIfam" id="TIGR03899">
    <property type="entry name" value="TIGR03899 family protein"/>
    <property type="match status" value="1"/>
</dbReference>
<reference evidence="1 2" key="1">
    <citation type="submission" date="2018-11" db="EMBL/GenBank/DDBJ databases">
        <title>Genomic Encyclopedia of Type Strains, Phase IV (KMG-IV): sequencing the most valuable type-strain genomes for metagenomic binning, comparative biology and taxonomic classification.</title>
        <authorList>
            <person name="Goeker M."/>
        </authorList>
    </citation>
    <scope>NUCLEOTIDE SEQUENCE [LARGE SCALE GENOMIC DNA]</scope>
    <source>
        <strain evidence="1 2">DSM 21945</strain>
    </source>
</reference>
<protein>
    <submittedName>
        <fullName evidence="1">Putative repeat protein (TIGR03899 family)</fullName>
    </submittedName>
</protein>
<dbReference type="AlphaFoldDB" id="A0A3N1PUS6"/>
<evidence type="ECO:0000313" key="2">
    <source>
        <dbReference type="Proteomes" id="UP000268033"/>
    </source>
</evidence>
<keyword evidence="2" id="KW-1185">Reference proteome</keyword>
<sequence length="257" mass="28678">MGYSPTDRLRQLAQQQGLEGALNSDEKGNPLDRARHRAAIGVTRRQKNLEAIIRRALGQSDDSTVVDDVDGDWFYHFSRLSENIGSPRMQGLWANILLRELENPGSFSRRALEVLEKLSVKETGLFAKAVNMALQVGQEYRLVIGIYRRHTLGGSQTRLLPLGQFGLPYSALATLMEIGLLQSSELLSADLKLSPLHFNVGSHKGVLSGGRRKVHLTYYRFSSVGDELARLMSAEPDNKFEGEFKKALAADVQLQWQ</sequence>
<evidence type="ECO:0000313" key="1">
    <source>
        <dbReference type="EMBL" id="ROQ30517.1"/>
    </source>
</evidence>